<protein>
    <submittedName>
        <fullName evidence="1">Uncharacterized protein</fullName>
    </submittedName>
</protein>
<organism evidence="1 2">
    <name type="scientific">Phtheirospermum japonicum</name>
    <dbReference type="NCBI Taxonomy" id="374723"/>
    <lineage>
        <taxon>Eukaryota</taxon>
        <taxon>Viridiplantae</taxon>
        <taxon>Streptophyta</taxon>
        <taxon>Embryophyta</taxon>
        <taxon>Tracheophyta</taxon>
        <taxon>Spermatophyta</taxon>
        <taxon>Magnoliopsida</taxon>
        <taxon>eudicotyledons</taxon>
        <taxon>Gunneridae</taxon>
        <taxon>Pentapetalae</taxon>
        <taxon>asterids</taxon>
        <taxon>lamiids</taxon>
        <taxon>Lamiales</taxon>
        <taxon>Orobanchaceae</taxon>
        <taxon>Orobanchaceae incertae sedis</taxon>
        <taxon>Phtheirospermum</taxon>
    </lineage>
</organism>
<evidence type="ECO:0000313" key="1">
    <source>
        <dbReference type="EMBL" id="GFP94731.1"/>
    </source>
</evidence>
<dbReference type="InterPro" id="IPR053198">
    <property type="entry name" value="Gynoecium_Dev_Regulator"/>
</dbReference>
<dbReference type="EMBL" id="BMAC01000361">
    <property type="protein sequence ID" value="GFP94731.1"/>
    <property type="molecule type" value="Genomic_DNA"/>
</dbReference>
<comment type="caution">
    <text evidence="1">The sequence shown here is derived from an EMBL/GenBank/DDBJ whole genome shotgun (WGS) entry which is preliminary data.</text>
</comment>
<dbReference type="PANTHER" id="PTHR31066">
    <property type="entry name" value="OS05G0427100 PROTEIN-RELATED"/>
    <property type="match status" value="1"/>
</dbReference>
<proteinExistence type="predicted"/>
<keyword evidence="2" id="KW-1185">Reference proteome</keyword>
<reference evidence="1" key="1">
    <citation type="submission" date="2020-07" db="EMBL/GenBank/DDBJ databases">
        <title>Ethylene signaling mediates host invasion by parasitic plants.</title>
        <authorList>
            <person name="Yoshida S."/>
        </authorList>
    </citation>
    <scope>NUCLEOTIDE SEQUENCE</scope>
    <source>
        <strain evidence="1">Okayama</strain>
    </source>
</reference>
<dbReference type="Proteomes" id="UP000653305">
    <property type="component" value="Unassembled WGS sequence"/>
</dbReference>
<gene>
    <name evidence="1" type="ORF">PHJA_001617500</name>
</gene>
<name>A0A830CK12_9LAMI</name>
<evidence type="ECO:0000313" key="2">
    <source>
        <dbReference type="Proteomes" id="UP000653305"/>
    </source>
</evidence>
<dbReference type="SUPFAM" id="SSF54277">
    <property type="entry name" value="CAD &amp; PB1 domains"/>
    <property type="match status" value="1"/>
</dbReference>
<dbReference type="AlphaFoldDB" id="A0A830CK12"/>
<dbReference type="OrthoDB" id="1882326at2759"/>
<dbReference type="PANTHER" id="PTHR31066:SF47">
    <property type="entry name" value="PB1 DOMAIN-CONTAINING PROTEIN"/>
    <property type="match status" value="1"/>
</dbReference>
<sequence length="59" mass="6728">MCSHGGKIFPRPSDGHLKYVDDETRVMSVPRDIPFQELMKNLSCQIEGEMTLKYQVAPC</sequence>
<accession>A0A830CK12</accession>